<organism evidence="2 3">
    <name type="scientific">Halomonas urumqiensis</name>
    <dbReference type="NCBI Taxonomy" id="1684789"/>
    <lineage>
        <taxon>Bacteria</taxon>
        <taxon>Pseudomonadati</taxon>
        <taxon>Pseudomonadota</taxon>
        <taxon>Gammaproteobacteria</taxon>
        <taxon>Oceanospirillales</taxon>
        <taxon>Halomonadaceae</taxon>
        <taxon>Halomonas</taxon>
    </lineage>
</organism>
<comment type="caution">
    <text evidence="2">The sequence shown here is derived from an EMBL/GenBank/DDBJ whole genome shotgun (WGS) entry which is preliminary data.</text>
</comment>
<evidence type="ECO:0000313" key="2">
    <source>
        <dbReference type="EMBL" id="PMR79818.1"/>
    </source>
</evidence>
<evidence type="ECO:0008006" key="4">
    <source>
        <dbReference type="Google" id="ProtNLM"/>
    </source>
</evidence>
<feature type="transmembrane region" description="Helical" evidence="1">
    <location>
        <begin position="21"/>
        <end position="40"/>
    </location>
</feature>
<protein>
    <recommendedName>
        <fullName evidence="4">DUF192 domain-containing protein</fullName>
    </recommendedName>
</protein>
<keyword evidence="1" id="KW-0472">Membrane</keyword>
<dbReference type="InterPro" id="IPR003795">
    <property type="entry name" value="DUF192"/>
</dbReference>
<dbReference type="EMBL" id="PNRG01000023">
    <property type="protein sequence ID" value="PMR79818.1"/>
    <property type="molecule type" value="Genomic_DNA"/>
</dbReference>
<dbReference type="Pfam" id="PF02643">
    <property type="entry name" value="DUF192"/>
    <property type="match status" value="1"/>
</dbReference>
<proteinExistence type="predicted"/>
<accession>A0A2N7UH89</accession>
<dbReference type="AlphaFoldDB" id="A0A2N7UH89"/>
<sequence length="191" mass="20482">MTAHRRHPASQTFGPFAVSRLACVAALGIAVLVIILWPGFVPQASGQPLARSSLEVVPATIHAGERRLALDVEVARTSAERSRGLMGREHLDADAGMLFLYDRKQAANNGFWMYRTLIPLDIAFLDEKGRIVALHSMVPCGSERPGDCPVTTPGVPYQAALEVNAGYFAEHTIGIGDCVSWAGANACKDTP</sequence>
<dbReference type="InterPro" id="IPR038695">
    <property type="entry name" value="Saro_0823-like_sf"/>
</dbReference>
<keyword evidence="1" id="KW-0812">Transmembrane</keyword>
<dbReference type="PANTHER" id="PTHR37953">
    <property type="entry name" value="UPF0127 PROTEIN MJ1496"/>
    <property type="match status" value="1"/>
</dbReference>
<dbReference type="Gene3D" id="2.60.120.1140">
    <property type="entry name" value="Protein of unknown function DUF192"/>
    <property type="match status" value="1"/>
</dbReference>
<evidence type="ECO:0000256" key="1">
    <source>
        <dbReference type="SAM" id="Phobius"/>
    </source>
</evidence>
<reference evidence="2 3" key="1">
    <citation type="submission" date="2018-01" db="EMBL/GenBank/DDBJ databases">
        <title>Halomonas endophytica sp. nov., isolated from storage liquid in the stems of Populus euphratica.</title>
        <authorList>
            <person name="Chen C."/>
        </authorList>
    </citation>
    <scope>NUCLEOTIDE SEQUENCE [LARGE SCALE GENOMIC DNA]</scope>
    <source>
        <strain evidence="2 3">BZ-SZ-XJ27</strain>
    </source>
</reference>
<dbReference type="PANTHER" id="PTHR37953:SF1">
    <property type="entry name" value="UPF0127 PROTEIN MJ1496"/>
    <property type="match status" value="1"/>
</dbReference>
<dbReference type="Proteomes" id="UP000235547">
    <property type="component" value="Unassembled WGS sequence"/>
</dbReference>
<dbReference type="RefSeq" id="WP_102588212.1">
    <property type="nucleotide sequence ID" value="NZ_BNAE01000003.1"/>
</dbReference>
<name>A0A2N7UH89_9GAMM</name>
<evidence type="ECO:0000313" key="3">
    <source>
        <dbReference type="Proteomes" id="UP000235547"/>
    </source>
</evidence>
<gene>
    <name evidence="2" type="ORF">C1H70_10055</name>
</gene>
<keyword evidence="1" id="KW-1133">Transmembrane helix</keyword>
<dbReference type="OrthoDB" id="5526466at2"/>
<keyword evidence="3" id="KW-1185">Reference proteome</keyword>